<proteinExistence type="predicted"/>
<name>A0ACB9HGS5_9ASTR</name>
<evidence type="ECO:0000313" key="2">
    <source>
        <dbReference type="Proteomes" id="UP001056120"/>
    </source>
</evidence>
<evidence type="ECO:0000313" key="1">
    <source>
        <dbReference type="EMBL" id="KAI3794706.1"/>
    </source>
</evidence>
<comment type="caution">
    <text evidence="1">The sequence shown here is derived from an EMBL/GenBank/DDBJ whole genome shotgun (WGS) entry which is preliminary data.</text>
</comment>
<dbReference type="Proteomes" id="UP001056120">
    <property type="component" value="Linkage Group LG12"/>
</dbReference>
<sequence length="186" mass="20729">MTDSSISHYQLKRPLKQQRDFTLSPTLYSTGILSSGSAPTAINFTGRLGFKLDCCCFVIVLVAYREDSAFGSTTQKKTHFSFKKNTTFDMISSSLLMPASKTMSLKFKLFKAYCKMNSKMVDKDANGRISEDEVREDLTGATPVRIQGLHSSLFGLERAFNSLSVMQAVGSLITNKYSEGYKQLDH</sequence>
<protein>
    <submittedName>
        <fullName evidence="1">Uncharacterized protein</fullName>
    </submittedName>
</protein>
<dbReference type="EMBL" id="CM042029">
    <property type="protein sequence ID" value="KAI3794706.1"/>
    <property type="molecule type" value="Genomic_DNA"/>
</dbReference>
<reference evidence="1 2" key="2">
    <citation type="journal article" date="2022" name="Mol. Ecol. Resour.">
        <title>The genomes of chicory, endive, great burdock and yacon provide insights into Asteraceae paleo-polyploidization history and plant inulin production.</title>
        <authorList>
            <person name="Fan W."/>
            <person name="Wang S."/>
            <person name="Wang H."/>
            <person name="Wang A."/>
            <person name="Jiang F."/>
            <person name="Liu H."/>
            <person name="Zhao H."/>
            <person name="Xu D."/>
            <person name="Zhang Y."/>
        </authorList>
    </citation>
    <scope>NUCLEOTIDE SEQUENCE [LARGE SCALE GENOMIC DNA]</scope>
    <source>
        <strain evidence="2">cv. Yunnan</strain>
        <tissue evidence="1">Leaves</tissue>
    </source>
</reference>
<organism evidence="1 2">
    <name type="scientific">Smallanthus sonchifolius</name>
    <dbReference type="NCBI Taxonomy" id="185202"/>
    <lineage>
        <taxon>Eukaryota</taxon>
        <taxon>Viridiplantae</taxon>
        <taxon>Streptophyta</taxon>
        <taxon>Embryophyta</taxon>
        <taxon>Tracheophyta</taxon>
        <taxon>Spermatophyta</taxon>
        <taxon>Magnoliopsida</taxon>
        <taxon>eudicotyledons</taxon>
        <taxon>Gunneridae</taxon>
        <taxon>Pentapetalae</taxon>
        <taxon>asterids</taxon>
        <taxon>campanulids</taxon>
        <taxon>Asterales</taxon>
        <taxon>Asteraceae</taxon>
        <taxon>Asteroideae</taxon>
        <taxon>Heliantheae alliance</taxon>
        <taxon>Millerieae</taxon>
        <taxon>Smallanthus</taxon>
    </lineage>
</organism>
<reference evidence="2" key="1">
    <citation type="journal article" date="2022" name="Mol. Ecol. Resour.">
        <title>The genomes of chicory, endive, great burdock and yacon provide insights into Asteraceae palaeo-polyploidization history and plant inulin production.</title>
        <authorList>
            <person name="Fan W."/>
            <person name="Wang S."/>
            <person name="Wang H."/>
            <person name="Wang A."/>
            <person name="Jiang F."/>
            <person name="Liu H."/>
            <person name="Zhao H."/>
            <person name="Xu D."/>
            <person name="Zhang Y."/>
        </authorList>
    </citation>
    <scope>NUCLEOTIDE SEQUENCE [LARGE SCALE GENOMIC DNA]</scope>
    <source>
        <strain evidence="2">cv. Yunnan</strain>
    </source>
</reference>
<gene>
    <name evidence="1" type="ORF">L1987_37339</name>
</gene>
<accession>A0ACB9HGS5</accession>
<keyword evidence="2" id="KW-1185">Reference proteome</keyword>